<sequence>MVEVKPPRKKDRHGVGKNDQIDAVAAAMSVLGQETDSLLHPRQDGERAAIGVLLTARRRVDRQRTANRNALNALVRQIDLGVDARHALIEAQIREISGWRARERDTVDQRVARAEAIDLAKAIGAGRSRLKAIEVELVDLDVLLAPGLQDQFGMGPITVGIILAAYSHLGRLRSEAAFAALAGVSPLQASFGNTKRHRLNRGGDRQLNLALDIIAKARIRGDEKTKAYVERRTSEGLSYREIKRCLKRFLARSIFRQLEQFGA</sequence>
<dbReference type="InterPro" id="IPR003346">
    <property type="entry name" value="Transposase_20"/>
</dbReference>
<evidence type="ECO:0000313" key="2">
    <source>
        <dbReference type="EMBL" id="MBB2997600.1"/>
    </source>
</evidence>
<dbReference type="Proteomes" id="UP000523000">
    <property type="component" value="Unassembled WGS sequence"/>
</dbReference>
<accession>A0A839QPC4</accession>
<evidence type="ECO:0000259" key="1">
    <source>
        <dbReference type="Pfam" id="PF02371"/>
    </source>
</evidence>
<comment type="caution">
    <text evidence="2">The sequence shown here is derived from an EMBL/GenBank/DDBJ whole genome shotgun (WGS) entry which is preliminary data.</text>
</comment>
<keyword evidence="3" id="KW-1185">Reference proteome</keyword>
<evidence type="ECO:0000313" key="3">
    <source>
        <dbReference type="Proteomes" id="UP000523000"/>
    </source>
</evidence>
<dbReference type="AlphaFoldDB" id="A0A839QPC4"/>
<dbReference type="GO" id="GO:0003677">
    <property type="term" value="F:DNA binding"/>
    <property type="evidence" value="ECO:0007669"/>
    <property type="project" value="InterPro"/>
</dbReference>
<name>A0A839QPC4_9MICC</name>
<dbReference type="Pfam" id="PF02371">
    <property type="entry name" value="Transposase_20"/>
    <property type="match status" value="1"/>
</dbReference>
<dbReference type="PANTHER" id="PTHR33055:SF16">
    <property type="entry name" value="TRANSPOSASE FOR INSERTION SEQUENCE ELEMENT IS1547"/>
    <property type="match status" value="1"/>
</dbReference>
<dbReference type="GO" id="GO:0006313">
    <property type="term" value="P:DNA transposition"/>
    <property type="evidence" value="ECO:0007669"/>
    <property type="project" value="InterPro"/>
</dbReference>
<dbReference type="EMBL" id="JACHVS010000005">
    <property type="protein sequence ID" value="MBB2997600.1"/>
    <property type="molecule type" value="Genomic_DNA"/>
</dbReference>
<dbReference type="PANTHER" id="PTHR33055">
    <property type="entry name" value="TRANSPOSASE FOR INSERTION SEQUENCE ELEMENT IS1111A"/>
    <property type="match status" value="1"/>
</dbReference>
<dbReference type="InterPro" id="IPR047650">
    <property type="entry name" value="Transpos_IS110"/>
</dbReference>
<gene>
    <name evidence="2" type="ORF">E9229_003872</name>
</gene>
<feature type="domain" description="Transposase IS116/IS110/IS902 C-terminal" evidence="1">
    <location>
        <begin position="151"/>
        <end position="229"/>
    </location>
</feature>
<organism evidence="2 3">
    <name type="scientific">Paeniglutamicibacter cryotolerans</name>
    <dbReference type="NCBI Taxonomy" id="670079"/>
    <lineage>
        <taxon>Bacteria</taxon>
        <taxon>Bacillati</taxon>
        <taxon>Actinomycetota</taxon>
        <taxon>Actinomycetes</taxon>
        <taxon>Micrococcales</taxon>
        <taxon>Micrococcaceae</taxon>
        <taxon>Paeniglutamicibacter</taxon>
    </lineage>
</organism>
<reference evidence="2 3" key="1">
    <citation type="submission" date="2020-08" db="EMBL/GenBank/DDBJ databases">
        <title>Sequencing the genomes of 1000 actinobacteria strains.</title>
        <authorList>
            <person name="Klenk H.-P."/>
        </authorList>
    </citation>
    <scope>NUCLEOTIDE SEQUENCE [LARGE SCALE GENOMIC DNA]</scope>
    <source>
        <strain evidence="2 3">DSM 22826</strain>
    </source>
</reference>
<dbReference type="GO" id="GO:0004803">
    <property type="term" value="F:transposase activity"/>
    <property type="evidence" value="ECO:0007669"/>
    <property type="project" value="InterPro"/>
</dbReference>
<proteinExistence type="predicted"/>
<protein>
    <submittedName>
        <fullName evidence="2">Transposase</fullName>
    </submittedName>
</protein>